<protein>
    <submittedName>
        <fullName evidence="1">Uncharacterized protein</fullName>
    </submittedName>
</protein>
<reference evidence="1" key="1">
    <citation type="submission" date="2019-11" db="EMBL/GenBank/DDBJ databases">
        <authorList>
            <person name="Feng L."/>
        </authorList>
    </citation>
    <scope>NUCLEOTIDE SEQUENCE</scope>
    <source>
        <strain evidence="1">IbartlettiiLFYP30</strain>
    </source>
</reference>
<proteinExistence type="predicted"/>
<name>A0A6N3FQV9_9FIRM</name>
<dbReference type="AlphaFoldDB" id="A0A6N3FQV9"/>
<dbReference type="RefSeq" id="WP_024037080.1">
    <property type="nucleotide sequence ID" value="NZ_CACRUE010000045.1"/>
</dbReference>
<dbReference type="EMBL" id="CACRUE010000045">
    <property type="protein sequence ID" value="VYU54430.1"/>
    <property type="molecule type" value="Genomic_DNA"/>
</dbReference>
<gene>
    <name evidence="1" type="ORF">IBLFYP30_00524</name>
</gene>
<evidence type="ECO:0000313" key="1">
    <source>
        <dbReference type="EMBL" id="VYU54430.1"/>
    </source>
</evidence>
<organism evidence="1">
    <name type="scientific">Intestinibacter bartlettii</name>
    <dbReference type="NCBI Taxonomy" id="261299"/>
    <lineage>
        <taxon>Bacteria</taxon>
        <taxon>Bacillati</taxon>
        <taxon>Bacillota</taxon>
        <taxon>Clostridia</taxon>
        <taxon>Peptostreptococcales</taxon>
        <taxon>Peptostreptococcaceae</taxon>
        <taxon>Intestinibacter</taxon>
    </lineage>
</organism>
<accession>A0A6N3FQV9</accession>
<sequence length="411" mass="48897">MAHRNSYMNFVKHYDLIREVLRQYYIVGLCSKTAQKSQRDYNNKIRRVRNFINDEFLKHDNINKIKYNRFYVENYTKAHNFLYDSYLIKNVDASAVKAYSIILQILNQYGEAKGSEVLDEAVEFISDNDIITEDQKADLNQFIGRLKDKMASLGIIEKRKEGKFTFLSIKEDIFENFSEEEIIQIINALSFYSNISIISEPGYSAMDTLNDYLLGEKDYKYDFESTFSFKQNFLSRILDDEVINIICESIKENKTVKFIYKGKNIEVIPKKIISEYTYGRQYLLAKDLKYKNDSKYRIDKISSCKVGKKAQNIDEKLQKERKKVKVEIDFYIDENKEDYLIRRIEKEGNGEFEKLEQNHFLYKEDVEDYMTLLPWIRSFGTIAKVRKSDNHNLRKKLQDEYEELLKLYGEI</sequence>
<dbReference type="PROSITE" id="PS52050">
    <property type="entry name" value="WYL"/>
    <property type="match status" value="1"/>
</dbReference>